<dbReference type="Proteomes" id="UP001298681">
    <property type="component" value="Unassembled WGS sequence"/>
</dbReference>
<dbReference type="InterPro" id="IPR022029">
    <property type="entry name" value="YoaR-like_PG-bd"/>
</dbReference>
<keyword evidence="3" id="KW-0472">Membrane</keyword>
<feature type="compositionally biased region" description="Low complexity" evidence="2">
    <location>
        <begin position="501"/>
        <end position="534"/>
    </location>
</feature>
<dbReference type="Pfam" id="PF04294">
    <property type="entry name" value="VanW"/>
    <property type="match status" value="1"/>
</dbReference>
<proteinExistence type="predicted"/>
<name>A0ABS9MKY1_9FIRM</name>
<keyword evidence="3" id="KW-1133">Transmembrane helix</keyword>
<dbReference type="RefSeq" id="WP_237966902.1">
    <property type="nucleotide sequence ID" value="NZ_JAKNHQ010000012.1"/>
</dbReference>
<dbReference type="Pfam" id="PF07501">
    <property type="entry name" value="G5"/>
    <property type="match status" value="1"/>
</dbReference>
<evidence type="ECO:0000313" key="6">
    <source>
        <dbReference type="EMBL" id="MCG4611178.1"/>
    </source>
</evidence>
<sequence>MSGRRYYKRQDSGRDIYSGASKTNHKRLWIIGGCVLAAVVVVCAVGAGIKMLGDPQVSSEEPGVEQTAERTTFPKGIVVEGIDLEGMTLEEATAAVKAVEPSLSTCNITLTSGDKSWTLTNSNFTYTYNTDEVLQEAFEYGKQADEDLLSSLETQPKTYEITATPDTTNLKETLTTLTQEVNQAAKDATVKSFDAASETFTFEEGQNGVTVNIDELTQQVEALLQEGGTGTVEVPITETAYQVSAADLKANMKKLGTYSTVSTNTSNGNTNMRLALEAVNGTCIPAGGTFDYWQVVGNTTPEKGYKQANAIINGKFVPSYGGGVCQTSTTIYGAALRSAMEIVQRSSHSIKATYCPIGQDAAVSYPDLNFSFKNPTNYPVYISAGMSGKTLTVTMYGYQSPDYDTIEITSQLTETIQPDSTPKYTVDNSMAKGTMHYDAAPREGYRASAQRIYYKNGQVVKTEKLPNSYYRPAPAYYSIGPDTDPATAVLVDYTGKPVNGTASSNETSSSSTPETTTPPATNSEPETTTPPATEQPADSSSEQPPATTDGTVVPTVPDSGAETSADVQPDPEAPITPVG</sequence>
<dbReference type="InterPro" id="IPR011098">
    <property type="entry name" value="G5_dom"/>
</dbReference>
<feature type="region of interest" description="Disordered" evidence="2">
    <location>
        <begin position="497"/>
        <end position="579"/>
    </location>
</feature>
<reference evidence="6 7" key="1">
    <citation type="submission" date="2022-01" db="EMBL/GenBank/DDBJ databases">
        <title>Collection of gut derived symbiotic bacterial strains cultured from healthy donors.</title>
        <authorList>
            <person name="Lin H."/>
            <person name="Kohout C."/>
            <person name="Waligurski E."/>
            <person name="Pamer E.G."/>
        </authorList>
    </citation>
    <scope>NUCLEOTIDE SEQUENCE [LARGE SCALE GENOMIC DNA]</scope>
    <source>
        <strain evidence="6 7">DFI.7.58</strain>
    </source>
</reference>
<evidence type="ECO:0000256" key="2">
    <source>
        <dbReference type="SAM" id="MobiDB-lite"/>
    </source>
</evidence>
<accession>A0ABS9MKY1</accession>
<dbReference type="PANTHER" id="PTHR35788">
    <property type="entry name" value="EXPORTED PROTEIN-RELATED"/>
    <property type="match status" value="1"/>
</dbReference>
<evidence type="ECO:0000259" key="5">
    <source>
        <dbReference type="Pfam" id="PF12229"/>
    </source>
</evidence>
<dbReference type="EMBL" id="JAKNHQ010000012">
    <property type="protein sequence ID" value="MCG4611178.1"/>
    <property type="molecule type" value="Genomic_DNA"/>
</dbReference>
<keyword evidence="1" id="KW-0732">Signal</keyword>
<dbReference type="PANTHER" id="PTHR35788:SF1">
    <property type="entry name" value="EXPORTED PROTEIN"/>
    <property type="match status" value="1"/>
</dbReference>
<evidence type="ECO:0000256" key="3">
    <source>
        <dbReference type="SAM" id="Phobius"/>
    </source>
</evidence>
<dbReference type="InterPro" id="IPR007391">
    <property type="entry name" value="Vancomycin_resist_VanW"/>
</dbReference>
<keyword evidence="3" id="KW-0812">Transmembrane</keyword>
<comment type="caution">
    <text evidence="6">The sequence shown here is derived from an EMBL/GenBank/DDBJ whole genome shotgun (WGS) entry which is preliminary data.</text>
</comment>
<feature type="transmembrane region" description="Helical" evidence="3">
    <location>
        <begin position="28"/>
        <end position="49"/>
    </location>
</feature>
<dbReference type="Pfam" id="PF12229">
    <property type="entry name" value="PG_binding_4"/>
    <property type="match status" value="1"/>
</dbReference>
<gene>
    <name evidence="6" type="ORF">L0P57_09575</name>
</gene>
<evidence type="ECO:0000313" key="7">
    <source>
        <dbReference type="Proteomes" id="UP001298681"/>
    </source>
</evidence>
<feature type="compositionally biased region" description="Low complexity" evidence="2">
    <location>
        <begin position="544"/>
        <end position="557"/>
    </location>
</feature>
<organism evidence="6 7">
    <name type="scientific">Anaeromassilibacillus senegalensis</name>
    <dbReference type="NCBI Taxonomy" id="1673717"/>
    <lineage>
        <taxon>Bacteria</taxon>
        <taxon>Bacillati</taxon>
        <taxon>Bacillota</taxon>
        <taxon>Clostridia</taxon>
        <taxon>Eubacteriales</taxon>
        <taxon>Acutalibacteraceae</taxon>
        <taxon>Anaeromassilibacillus</taxon>
    </lineage>
</organism>
<dbReference type="InterPro" id="IPR052913">
    <property type="entry name" value="Glycopeptide_resist_protein"/>
</dbReference>
<feature type="domain" description="YoaR-like putative peptidoglycan binding" evidence="5">
    <location>
        <begin position="117"/>
        <end position="231"/>
    </location>
</feature>
<evidence type="ECO:0000259" key="4">
    <source>
        <dbReference type="Pfam" id="PF07501"/>
    </source>
</evidence>
<feature type="domain" description="G5" evidence="4">
    <location>
        <begin position="412"/>
        <end position="471"/>
    </location>
</feature>
<keyword evidence="7" id="KW-1185">Reference proteome</keyword>
<protein>
    <submittedName>
        <fullName evidence="6">VanW family protein</fullName>
    </submittedName>
</protein>
<evidence type="ECO:0000256" key="1">
    <source>
        <dbReference type="ARBA" id="ARBA00022729"/>
    </source>
</evidence>